<dbReference type="AlphaFoldDB" id="A0A815Q628"/>
<gene>
    <name evidence="1" type="ORF">SEV965_LOCUS34070</name>
</gene>
<proteinExistence type="predicted"/>
<accession>A0A815Q628</accession>
<dbReference type="Proteomes" id="UP000663889">
    <property type="component" value="Unassembled WGS sequence"/>
</dbReference>
<reference evidence="1" key="1">
    <citation type="submission" date="2021-02" db="EMBL/GenBank/DDBJ databases">
        <authorList>
            <person name="Nowell W R."/>
        </authorList>
    </citation>
    <scope>NUCLEOTIDE SEQUENCE</scope>
</reference>
<dbReference type="Gene3D" id="3.40.50.2000">
    <property type="entry name" value="Glycogen Phosphorylase B"/>
    <property type="match status" value="1"/>
</dbReference>
<sequence>IDTVEIGGDLEDILSATPEGIELQRNPSLRKMGLLKRVLLPAVEEWFKGILSGLKDAELIVLSVGSVFAGLSCIEKCSNIKAIGIYTFPLLRTAEFSPPGIGRKSKSVFNCIHLLKWKIYEYATRSMYNDKINELRGSINVPPIKLNYYQMVRSVFDKPMVSATIYSNYLLSRPSD</sequence>
<feature type="non-terminal residue" evidence="1">
    <location>
        <position position="1"/>
    </location>
</feature>
<name>A0A815Q628_9BILA</name>
<dbReference type="EMBL" id="CAJNOU010004901">
    <property type="protein sequence ID" value="CAF1459042.1"/>
    <property type="molecule type" value="Genomic_DNA"/>
</dbReference>
<comment type="caution">
    <text evidence="1">The sequence shown here is derived from an EMBL/GenBank/DDBJ whole genome shotgun (WGS) entry which is preliminary data.</text>
</comment>
<evidence type="ECO:0000313" key="1">
    <source>
        <dbReference type="EMBL" id="CAF1459042.1"/>
    </source>
</evidence>
<organism evidence="1 2">
    <name type="scientific">Rotaria sordida</name>
    <dbReference type="NCBI Taxonomy" id="392033"/>
    <lineage>
        <taxon>Eukaryota</taxon>
        <taxon>Metazoa</taxon>
        <taxon>Spiralia</taxon>
        <taxon>Gnathifera</taxon>
        <taxon>Rotifera</taxon>
        <taxon>Eurotatoria</taxon>
        <taxon>Bdelloidea</taxon>
        <taxon>Philodinida</taxon>
        <taxon>Philodinidae</taxon>
        <taxon>Rotaria</taxon>
    </lineage>
</organism>
<evidence type="ECO:0000313" key="2">
    <source>
        <dbReference type="Proteomes" id="UP000663889"/>
    </source>
</evidence>
<protein>
    <submittedName>
        <fullName evidence="1">Uncharacterized protein</fullName>
    </submittedName>
</protein>